<proteinExistence type="inferred from homology"/>
<evidence type="ECO:0000256" key="3">
    <source>
        <dbReference type="ARBA" id="ARBA00022723"/>
    </source>
</evidence>
<name>A0ABS2MKV2_9FIRM</name>
<dbReference type="PRINTS" id="PR00377">
    <property type="entry name" value="IMPHPHTASES"/>
</dbReference>
<sequence length="245" mass="27315">MKEASKIFFDLDPKNNFEMKGRNDFVTEVDFKVQEFLEENLLKLISGSNLLAEEKGKSKEDLKEYTWVLDPVDGTTNLVHGFNHSVISLALLEKSEIVLGAIYDPFRDEFFSAIKNEGAKLNGRDISVSPDKKFSDTLIGAGTGGGRVNRSDETFEILRFIFDNTNGLRRIGSAALEMCYASCGRYDAFIDDALNLWDYAAGTLIVREAGGLVVNMHGEEVKCERQGGIICGNKAAVEELKRFIY</sequence>
<organism evidence="6 7">
    <name type="scientific">Peptoniphilus gorbachii</name>
    <dbReference type="NCBI Taxonomy" id="411567"/>
    <lineage>
        <taxon>Bacteria</taxon>
        <taxon>Bacillati</taxon>
        <taxon>Bacillota</taxon>
        <taxon>Tissierellia</taxon>
        <taxon>Tissierellales</taxon>
        <taxon>Peptoniphilaceae</taxon>
        <taxon>Peptoniphilus</taxon>
    </lineage>
</organism>
<keyword evidence="4 5" id="KW-0460">Magnesium</keyword>
<gene>
    <name evidence="6" type="ORF">JOD41_001386</name>
</gene>
<dbReference type="Proteomes" id="UP000720595">
    <property type="component" value="Unassembled WGS sequence"/>
</dbReference>
<keyword evidence="3 5" id="KW-0479">Metal-binding</keyword>
<comment type="catalytic activity">
    <reaction evidence="1 5">
        <text>a myo-inositol phosphate + H2O = myo-inositol + phosphate</text>
        <dbReference type="Rhea" id="RHEA:24056"/>
        <dbReference type="ChEBI" id="CHEBI:15377"/>
        <dbReference type="ChEBI" id="CHEBI:17268"/>
        <dbReference type="ChEBI" id="CHEBI:43474"/>
        <dbReference type="ChEBI" id="CHEBI:84139"/>
        <dbReference type="EC" id="3.1.3.25"/>
    </reaction>
</comment>
<evidence type="ECO:0000313" key="6">
    <source>
        <dbReference type="EMBL" id="MBM7550647.1"/>
    </source>
</evidence>
<comment type="caution">
    <text evidence="6">The sequence shown here is derived from an EMBL/GenBank/DDBJ whole genome shotgun (WGS) entry which is preliminary data.</text>
</comment>
<dbReference type="EC" id="3.1.3.25" evidence="5"/>
<dbReference type="GO" id="GO:0052834">
    <property type="term" value="F:inositol monophosphate phosphatase activity"/>
    <property type="evidence" value="ECO:0007669"/>
    <property type="project" value="UniProtKB-EC"/>
</dbReference>
<dbReference type="Gene3D" id="3.40.190.80">
    <property type="match status" value="1"/>
</dbReference>
<dbReference type="Gene3D" id="3.30.540.10">
    <property type="entry name" value="Fructose-1,6-Bisphosphatase, subunit A, domain 1"/>
    <property type="match status" value="1"/>
</dbReference>
<dbReference type="SUPFAM" id="SSF56655">
    <property type="entry name" value="Carbohydrate phosphatase"/>
    <property type="match status" value="1"/>
</dbReference>
<dbReference type="PROSITE" id="PS00630">
    <property type="entry name" value="IMP_2"/>
    <property type="match status" value="1"/>
</dbReference>
<accession>A0ABS2MKV2</accession>
<reference evidence="6 7" key="1">
    <citation type="submission" date="2021-01" db="EMBL/GenBank/DDBJ databases">
        <title>Genomic Encyclopedia of Type Strains, Phase IV (KMG-IV): sequencing the most valuable type-strain genomes for metagenomic binning, comparative biology and taxonomic classification.</title>
        <authorList>
            <person name="Goeker M."/>
        </authorList>
    </citation>
    <scope>NUCLEOTIDE SEQUENCE [LARGE SCALE GENOMIC DNA]</scope>
    <source>
        <strain evidence="6 7">DSM 21461</strain>
    </source>
</reference>
<dbReference type="EMBL" id="JAFBDH010000006">
    <property type="protein sequence ID" value="MBM7550647.1"/>
    <property type="molecule type" value="Genomic_DNA"/>
</dbReference>
<dbReference type="Pfam" id="PF00459">
    <property type="entry name" value="Inositol_P"/>
    <property type="match status" value="1"/>
</dbReference>
<dbReference type="InterPro" id="IPR033942">
    <property type="entry name" value="IMPase"/>
</dbReference>
<protein>
    <recommendedName>
        <fullName evidence="5">Inositol-1-monophosphatase</fullName>
        <ecNumber evidence="5">3.1.3.25</ecNumber>
    </recommendedName>
</protein>
<dbReference type="CDD" id="cd01639">
    <property type="entry name" value="IMPase"/>
    <property type="match status" value="1"/>
</dbReference>
<evidence type="ECO:0000256" key="2">
    <source>
        <dbReference type="ARBA" id="ARBA00001946"/>
    </source>
</evidence>
<comment type="cofactor">
    <cofactor evidence="2 5">
        <name>Mg(2+)</name>
        <dbReference type="ChEBI" id="CHEBI:18420"/>
    </cofactor>
</comment>
<dbReference type="PANTHER" id="PTHR20854:SF4">
    <property type="entry name" value="INOSITOL-1-MONOPHOSPHATASE-RELATED"/>
    <property type="match status" value="1"/>
</dbReference>
<evidence type="ECO:0000256" key="1">
    <source>
        <dbReference type="ARBA" id="ARBA00001033"/>
    </source>
</evidence>
<dbReference type="InterPro" id="IPR020550">
    <property type="entry name" value="Inositol_monophosphatase_CS"/>
</dbReference>
<keyword evidence="7" id="KW-1185">Reference proteome</keyword>
<evidence type="ECO:0000256" key="5">
    <source>
        <dbReference type="RuleBase" id="RU364068"/>
    </source>
</evidence>
<dbReference type="InterPro" id="IPR000760">
    <property type="entry name" value="Inositol_monophosphatase-like"/>
</dbReference>
<keyword evidence="5 6" id="KW-0378">Hydrolase</keyword>
<evidence type="ECO:0000313" key="7">
    <source>
        <dbReference type="Proteomes" id="UP000720595"/>
    </source>
</evidence>
<dbReference type="RefSeq" id="WP_239541112.1">
    <property type="nucleotide sequence ID" value="NZ_JAFBDH010000006.1"/>
</dbReference>
<dbReference type="PANTHER" id="PTHR20854">
    <property type="entry name" value="INOSITOL MONOPHOSPHATASE"/>
    <property type="match status" value="1"/>
</dbReference>
<evidence type="ECO:0000256" key="4">
    <source>
        <dbReference type="ARBA" id="ARBA00022842"/>
    </source>
</evidence>
<comment type="similarity">
    <text evidence="5">Belongs to the inositol monophosphatase superfamily.</text>
</comment>